<comment type="similarity">
    <text evidence="6">Belongs to the TVP38/TMEM64 family.</text>
</comment>
<organism evidence="8 9">
    <name type="scientific">Alkalibacillus flavidus</name>
    <dbReference type="NCBI Taxonomy" id="546021"/>
    <lineage>
        <taxon>Bacteria</taxon>
        <taxon>Bacillati</taxon>
        <taxon>Bacillota</taxon>
        <taxon>Bacilli</taxon>
        <taxon>Bacillales</taxon>
        <taxon>Bacillaceae</taxon>
        <taxon>Alkalibacillus</taxon>
    </lineage>
</organism>
<feature type="transmembrane region" description="Helical" evidence="6">
    <location>
        <begin position="65"/>
        <end position="98"/>
    </location>
</feature>
<evidence type="ECO:0000256" key="1">
    <source>
        <dbReference type="ARBA" id="ARBA00004651"/>
    </source>
</evidence>
<feature type="transmembrane region" description="Helical" evidence="6">
    <location>
        <begin position="187"/>
        <end position="204"/>
    </location>
</feature>
<keyword evidence="2 6" id="KW-1003">Cell membrane</keyword>
<dbReference type="Proteomes" id="UP001549167">
    <property type="component" value="Unassembled WGS sequence"/>
</dbReference>
<comment type="caution">
    <text evidence="8">The sequence shown here is derived from an EMBL/GenBank/DDBJ whole genome shotgun (WGS) entry which is preliminary data.</text>
</comment>
<feature type="domain" description="VTT" evidence="7">
    <location>
        <begin position="61"/>
        <end position="177"/>
    </location>
</feature>
<comment type="subcellular location">
    <subcellularLocation>
        <location evidence="1 6">Cell membrane</location>
        <topology evidence="1 6">Multi-pass membrane protein</topology>
    </subcellularLocation>
</comment>
<evidence type="ECO:0000256" key="5">
    <source>
        <dbReference type="ARBA" id="ARBA00023136"/>
    </source>
</evidence>
<keyword evidence="9" id="KW-1185">Reference proteome</keyword>
<evidence type="ECO:0000256" key="2">
    <source>
        <dbReference type="ARBA" id="ARBA00022475"/>
    </source>
</evidence>
<name>A0ABV2KVF9_9BACI</name>
<feature type="transmembrane region" description="Helical" evidence="6">
    <location>
        <begin position="157"/>
        <end position="175"/>
    </location>
</feature>
<evidence type="ECO:0000259" key="7">
    <source>
        <dbReference type="Pfam" id="PF09335"/>
    </source>
</evidence>
<protein>
    <recommendedName>
        <fullName evidence="6">TVP38/TMEM64 family membrane protein</fullName>
    </recommendedName>
</protein>
<gene>
    <name evidence="8" type="ORF">ABID56_001663</name>
</gene>
<dbReference type="PANTHER" id="PTHR12677">
    <property type="entry name" value="GOLGI APPARATUS MEMBRANE PROTEIN TVP38-RELATED"/>
    <property type="match status" value="1"/>
</dbReference>
<dbReference type="EMBL" id="JBEPMX010000007">
    <property type="protein sequence ID" value="MET3683568.1"/>
    <property type="molecule type" value="Genomic_DNA"/>
</dbReference>
<proteinExistence type="inferred from homology"/>
<feature type="transmembrane region" description="Helical" evidence="6">
    <location>
        <begin position="6"/>
        <end position="24"/>
    </location>
</feature>
<dbReference type="Pfam" id="PF09335">
    <property type="entry name" value="VTT_dom"/>
    <property type="match status" value="1"/>
</dbReference>
<dbReference type="InterPro" id="IPR015414">
    <property type="entry name" value="TMEM64"/>
</dbReference>
<dbReference type="InterPro" id="IPR032816">
    <property type="entry name" value="VTT_dom"/>
</dbReference>
<evidence type="ECO:0000256" key="6">
    <source>
        <dbReference type="RuleBase" id="RU366058"/>
    </source>
</evidence>
<keyword evidence="4 6" id="KW-1133">Transmembrane helix</keyword>
<evidence type="ECO:0000256" key="4">
    <source>
        <dbReference type="ARBA" id="ARBA00022989"/>
    </source>
</evidence>
<evidence type="ECO:0000313" key="9">
    <source>
        <dbReference type="Proteomes" id="UP001549167"/>
    </source>
</evidence>
<evidence type="ECO:0000256" key="3">
    <source>
        <dbReference type="ARBA" id="ARBA00022692"/>
    </source>
</evidence>
<accession>A0ABV2KVF9</accession>
<dbReference type="RefSeq" id="WP_354220130.1">
    <property type="nucleotide sequence ID" value="NZ_JBEPMX010000007.1"/>
</dbReference>
<feature type="transmembrane region" description="Helical" evidence="6">
    <location>
        <begin position="126"/>
        <end position="145"/>
    </location>
</feature>
<keyword evidence="3 6" id="KW-0812">Transmembrane</keyword>
<keyword evidence="5 6" id="KW-0472">Membrane</keyword>
<sequence length="219" mass="24377">MKRVSLWKITIVAIVVVSLLWLNYNVINVSPREIRAVIYETGWLAPVVYLLLYSVRSLVLFPASVFSIVGGLAFGVVFGSVLALAGATLSAIVAFFAAKKFGERAIQLKQRDKVEQYRQRFEERGFTYILMLRLVPVINFDFISYTAGLAKVYSWDFVKATVIGIIPGTIVYSFVGSSIVDGEATTLFVAGTVLALMIVIPLVWKQQLTHMIERMKTNG</sequence>
<dbReference type="PANTHER" id="PTHR12677:SF59">
    <property type="entry name" value="GOLGI APPARATUS MEMBRANE PROTEIN TVP38-RELATED"/>
    <property type="match status" value="1"/>
</dbReference>
<evidence type="ECO:0000313" key="8">
    <source>
        <dbReference type="EMBL" id="MET3683568.1"/>
    </source>
</evidence>
<reference evidence="8 9" key="1">
    <citation type="submission" date="2024-06" db="EMBL/GenBank/DDBJ databases">
        <title>Genomic Encyclopedia of Type Strains, Phase IV (KMG-IV): sequencing the most valuable type-strain genomes for metagenomic binning, comparative biology and taxonomic classification.</title>
        <authorList>
            <person name="Goeker M."/>
        </authorList>
    </citation>
    <scope>NUCLEOTIDE SEQUENCE [LARGE SCALE GENOMIC DNA]</scope>
    <source>
        <strain evidence="8 9">DSM 23520</strain>
    </source>
</reference>